<reference evidence="3 4" key="1">
    <citation type="submission" date="2020-02" db="EMBL/GenBank/DDBJ databases">
        <title>Acidophilic actinobacteria isolated from forest soil.</title>
        <authorList>
            <person name="Golinska P."/>
        </authorList>
    </citation>
    <scope>NUCLEOTIDE SEQUENCE [LARGE SCALE GENOMIC DNA]</scope>
    <source>
        <strain evidence="3 4">NL8</strain>
    </source>
</reference>
<name>A0ABS5L899_9ACTN</name>
<feature type="compositionally biased region" description="Polar residues" evidence="1">
    <location>
        <begin position="104"/>
        <end position="122"/>
    </location>
</feature>
<proteinExistence type="predicted"/>
<evidence type="ECO:0000256" key="1">
    <source>
        <dbReference type="SAM" id="MobiDB-lite"/>
    </source>
</evidence>
<feature type="transmembrane region" description="Helical" evidence="2">
    <location>
        <begin position="48"/>
        <end position="68"/>
    </location>
</feature>
<feature type="region of interest" description="Disordered" evidence="1">
    <location>
        <begin position="76"/>
        <end position="130"/>
    </location>
</feature>
<keyword evidence="4" id="KW-1185">Reference proteome</keyword>
<dbReference type="EMBL" id="JAAFYZ010000402">
    <property type="protein sequence ID" value="MBS2554563.1"/>
    <property type="molecule type" value="Genomic_DNA"/>
</dbReference>
<organism evidence="3 4">
    <name type="scientific">Catenulispora pinistramenti</name>
    <dbReference type="NCBI Taxonomy" id="2705254"/>
    <lineage>
        <taxon>Bacteria</taxon>
        <taxon>Bacillati</taxon>
        <taxon>Actinomycetota</taxon>
        <taxon>Actinomycetes</taxon>
        <taxon>Catenulisporales</taxon>
        <taxon>Catenulisporaceae</taxon>
        <taxon>Catenulispora</taxon>
    </lineage>
</organism>
<dbReference type="Proteomes" id="UP000730482">
    <property type="component" value="Unassembled WGS sequence"/>
</dbReference>
<keyword evidence="2" id="KW-0812">Transmembrane</keyword>
<evidence type="ECO:0000256" key="2">
    <source>
        <dbReference type="SAM" id="Phobius"/>
    </source>
</evidence>
<feature type="compositionally biased region" description="Polar residues" evidence="1">
    <location>
        <begin position="283"/>
        <end position="293"/>
    </location>
</feature>
<comment type="caution">
    <text evidence="3">The sequence shown here is derived from an EMBL/GenBank/DDBJ whole genome shotgun (WGS) entry which is preliminary data.</text>
</comment>
<protein>
    <submittedName>
        <fullName evidence="3">Uncharacterized protein</fullName>
    </submittedName>
</protein>
<sequence>MSEEFEHGPERARLHAVFGAEVAELDIGVTPVDVVMRSGEALRTKRRLAAVSGVAALAVLPVAAVTIFSGGGADGGSGTSNAAGRNQGSGPSTGAGSAARNVAKTPTSSPTITLPQDTLGANTTPPDPDDVVTVVTGGTIDGRVWRLVRDQFVVAQNVGLAVKSATRLPMAKQGDADTLTCDFIGLQWGGRPPGTQPDYDGGGQCSPQEMNATGPLSSGSVSAQASGLALWAYIGRADTSRVASVSVTIGTQTSVRQPVVPLPGEHYGYYVIFVPSLTDQQKQQPQSVTNYDSHGNVVGSVMTG</sequence>
<accession>A0ABS5L899</accession>
<keyword evidence="2" id="KW-0472">Membrane</keyword>
<dbReference type="RefSeq" id="WP_212022141.1">
    <property type="nucleotide sequence ID" value="NZ_JAAFYZ010000402.1"/>
</dbReference>
<feature type="compositionally biased region" description="Low complexity" evidence="1">
    <location>
        <begin position="79"/>
        <end position="99"/>
    </location>
</feature>
<feature type="region of interest" description="Disordered" evidence="1">
    <location>
        <begin position="283"/>
        <end position="304"/>
    </location>
</feature>
<gene>
    <name evidence="3" type="ORF">KGQ19_47690</name>
</gene>
<evidence type="ECO:0000313" key="3">
    <source>
        <dbReference type="EMBL" id="MBS2554563.1"/>
    </source>
</evidence>
<evidence type="ECO:0000313" key="4">
    <source>
        <dbReference type="Proteomes" id="UP000730482"/>
    </source>
</evidence>
<keyword evidence="2" id="KW-1133">Transmembrane helix</keyword>